<evidence type="ECO:0000256" key="1">
    <source>
        <dbReference type="ARBA" id="ARBA00004141"/>
    </source>
</evidence>
<dbReference type="PANTHER" id="PTHR45711:SF10">
    <property type="entry name" value="CHLORIDE CHANNEL PROTEIN"/>
    <property type="match status" value="1"/>
</dbReference>
<accession>A0A448BYB4</accession>
<feature type="transmembrane region" description="Helical" evidence="8">
    <location>
        <begin position="33"/>
        <end position="53"/>
    </location>
</feature>
<sequence>MSEQPSPANAEQASPARPRRFRRPRWLEWRQRLAFWVGALLVGLVALAFAWLADQSFALFKRMLGVSPWLPLLVTPAGFALLAWITQHWFVEAKGSGIPQVIAALESPSRRFRAQVLALPVAAVRMLFTLGALLVGGSVGREGPTVHVGAAVIYAFGRRLGLHGRRTIAGLILAGGAAGIAAAFNTPLAGIVFAIEELSRTFEQRFSGLVLTAVLIGGAVTLGLMGNYSYFGEIGGNLPAGWGWSEVPACALLGGLLGGLYVKLVLPVACAACENASRCASPAPAACCWRCWGRPRATTCSAPATRKPAPCSKATR</sequence>
<protein>
    <submittedName>
        <fullName evidence="9">Chloride channel core protein</fullName>
    </submittedName>
</protein>
<gene>
    <name evidence="9" type="primary">clcA_2</name>
    <name evidence="9" type="ORF">NCTC10783_06253</name>
</gene>
<feature type="transmembrane region" description="Helical" evidence="8">
    <location>
        <begin position="112"/>
        <end position="135"/>
    </location>
</feature>
<dbReference type="SUPFAM" id="SSF81340">
    <property type="entry name" value="Clc chloride channel"/>
    <property type="match status" value="1"/>
</dbReference>
<evidence type="ECO:0000256" key="7">
    <source>
        <dbReference type="ARBA" id="ARBA00023214"/>
    </source>
</evidence>
<dbReference type="GO" id="GO:0005886">
    <property type="term" value="C:plasma membrane"/>
    <property type="evidence" value="ECO:0007669"/>
    <property type="project" value="TreeGrafter"/>
</dbReference>
<comment type="subcellular location">
    <subcellularLocation>
        <location evidence="1">Membrane</location>
        <topology evidence="1">Multi-pass membrane protein</topology>
    </subcellularLocation>
</comment>
<feature type="transmembrane region" description="Helical" evidence="8">
    <location>
        <begin position="73"/>
        <end position="91"/>
    </location>
</feature>
<keyword evidence="2" id="KW-0813">Transport</keyword>
<dbReference type="CDD" id="cd01034">
    <property type="entry name" value="EriC_like"/>
    <property type="match status" value="1"/>
</dbReference>
<evidence type="ECO:0000256" key="2">
    <source>
        <dbReference type="ARBA" id="ARBA00022448"/>
    </source>
</evidence>
<evidence type="ECO:0000256" key="6">
    <source>
        <dbReference type="ARBA" id="ARBA00023136"/>
    </source>
</evidence>
<dbReference type="GO" id="GO:0005247">
    <property type="term" value="F:voltage-gated chloride channel activity"/>
    <property type="evidence" value="ECO:0007669"/>
    <property type="project" value="TreeGrafter"/>
</dbReference>
<evidence type="ECO:0000313" key="9">
    <source>
        <dbReference type="EMBL" id="VEE50288.1"/>
    </source>
</evidence>
<dbReference type="EMBL" id="LR134300">
    <property type="protein sequence ID" value="VEE50288.1"/>
    <property type="molecule type" value="Genomic_DNA"/>
</dbReference>
<feature type="transmembrane region" description="Helical" evidence="8">
    <location>
        <begin position="168"/>
        <end position="194"/>
    </location>
</feature>
<keyword evidence="5" id="KW-0406">Ion transport</keyword>
<proteinExistence type="predicted"/>
<evidence type="ECO:0000256" key="3">
    <source>
        <dbReference type="ARBA" id="ARBA00022692"/>
    </source>
</evidence>
<dbReference type="Pfam" id="PF00654">
    <property type="entry name" value="Voltage_CLC"/>
    <property type="match status" value="1"/>
</dbReference>
<keyword evidence="4 8" id="KW-1133">Transmembrane helix</keyword>
<dbReference type="AlphaFoldDB" id="A0A448BYB4"/>
<dbReference type="PRINTS" id="PR00762">
    <property type="entry name" value="CLCHANNEL"/>
</dbReference>
<evidence type="ECO:0000256" key="4">
    <source>
        <dbReference type="ARBA" id="ARBA00022989"/>
    </source>
</evidence>
<name>A0A448BYB4_PSEFL</name>
<dbReference type="Proteomes" id="UP000278078">
    <property type="component" value="Chromosome"/>
</dbReference>
<keyword evidence="7" id="KW-0868">Chloride</keyword>
<reference evidence="9 10" key="1">
    <citation type="submission" date="2018-12" db="EMBL/GenBank/DDBJ databases">
        <authorList>
            <consortium name="Pathogen Informatics"/>
        </authorList>
    </citation>
    <scope>NUCLEOTIDE SEQUENCE [LARGE SCALE GENOMIC DNA]</scope>
    <source>
        <strain evidence="9 10">NCTC10783</strain>
    </source>
</reference>
<keyword evidence="3 8" id="KW-0812">Transmembrane</keyword>
<dbReference type="InterPro" id="IPR014743">
    <property type="entry name" value="Cl-channel_core"/>
</dbReference>
<feature type="transmembrane region" description="Helical" evidence="8">
    <location>
        <begin position="242"/>
        <end position="262"/>
    </location>
</feature>
<evidence type="ECO:0000256" key="5">
    <source>
        <dbReference type="ARBA" id="ARBA00023065"/>
    </source>
</evidence>
<dbReference type="PANTHER" id="PTHR45711">
    <property type="entry name" value="CHLORIDE CHANNEL PROTEIN"/>
    <property type="match status" value="1"/>
</dbReference>
<dbReference type="Gene3D" id="1.10.3080.10">
    <property type="entry name" value="Clc chloride channel"/>
    <property type="match status" value="1"/>
</dbReference>
<evidence type="ECO:0000256" key="8">
    <source>
        <dbReference type="SAM" id="Phobius"/>
    </source>
</evidence>
<dbReference type="InterPro" id="IPR001807">
    <property type="entry name" value="ClC"/>
</dbReference>
<feature type="transmembrane region" description="Helical" evidence="8">
    <location>
        <begin position="206"/>
        <end position="230"/>
    </location>
</feature>
<evidence type="ECO:0000313" key="10">
    <source>
        <dbReference type="Proteomes" id="UP000278078"/>
    </source>
</evidence>
<organism evidence="9 10">
    <name type="scientific">Pseudomonas fluorescens</name>
    <dbReference type="NCBI Taxonomy" id="294"/>
    <lineage>
        <taxon>Bacteria</taxon>
        <taxon>Pseudomonadati</taxon>
        <taxon>Pseudomonadota</taxon>
        <taxon>Gammaproteobacteria</taxon>
        <taxon>Pseudomonadales</taxon>
        <taxon>Pseudomonadaceae</taxon>
        <taxon>Pseudomonas</taxon>
    </lineage>
</organism>
<keyword evidence="6 8" id="KW-0472">Membrane</keyword>